<dbReference type="EMBL" id="SIXI01000002">
    <property type="protein sequence ID" value="TBO32735.1"/>
    <property type="molecule type" value="Genomic_DNA"/>
</dbReference>
<gene>
    <name evidence="1" type="ORF">EYS42_06050</name>
</gene>
<dbReference type="Proteomes" id="UP000292120">
    <property type="component" value="Unassembled WGS sequence"/>
</dbReference>
<dbReference type="AlphaFoldDB" id="A0A4Q9H453"/>
<dbReference type="RefSeq" id="WP_130966946.1">
    <property type="nucleotide sequence ID" value="NZ_SIXI01000002.1"/>
</dbReference>
<keyword evidence="2" id="KW-1185">Reference proteome</keyword>
<accession>A0A4Q9H453</accession>
<evidence type="ECO:0000313" key="2">
    <source>
        <dbReference type="Proteomes" id="UP000292120"/>
    </source>
</evidence>
<name>A0A4Q9H453_9BURK</name>
<evidence type="ECO:0000313" key="1">
    <source>
        <dbReference type="EMBL" id="TBO32735.1"/>
    </source>
</evidence>
<organism evidence="1 2">
    <name type="scientific">Aquabacterium lacunae</name>
    <dbReference type="NCBI Taxonomy" id="2528630"/>
    <lineage>
        <taxon>Bacteria</taxon>
        <taxon>Pseudomonadati</taxon>
        <taxon>Pseudomonadota</taxon>
        <taxon>Betaproteobacteria</taxon>
        <taxon>Burkholderiales</taxon>
        <taxon>Aquabacterium</taxon>
    </lineage>
</organism>
<protein>
    <submittedName>
        <fullName evidence="1">Uncharacterized protein</fullName>
    </submittedName>
</protein>
<proteinExistence type="predicted"/>
<sequence>MIRTKCHARILSRHGLNRFFLGVGFTVLANSAFGEPVSPAKFINNGEFEVMKDIFSQRICDIQKFMESSRALGLQPTWRVFDDDPSEPELQLSNLDSESLCLIAMSSSFQAYRHKPPNKDGIVYPEKIGPKDIFPKGANVSELIFTLPKSLAPPKCVNFEGATAPYAISFEKKAGKLVRRIDALDAEEACFIAALKKKGAIPSKLPVVHK</sequence>
<reference evidence="1 2" key="1">
    <citation type="submission" date="2019-02" db="EMBL/GenBank/DDBJ databases">
        <title>Aquabacterium sp. strain KMB7.</title>
        <authorList>
            <person name="Chen W.-M."/>
        </authorList>
    </citation>
    <scope>NUCLEOTIDE SEQUENCE [LARGE SCALE GENOMIC DNA]</scope>
    <source>
        <strain evidence="1 2">KMB7</strain>
    </source>
</reference>
<comment type="caution">
    <text evidence="1">The sequence shown here is derived from an EMBL/GenBank/DDBJ whole genome shotgun (WGS) entry which is preliminary data.</text>
</comment>